<evidence type="ECO:0000256" key="1">
    <source>
        <dbReference type="SAM" id="MobiDB-lite"/>
    </source>
</evidence>
<organism evidence="2 3">
    <name type="scientific">Mycolicibacterium iranicum</name>
    <name type="common">Mycobacterium iranicum</name>
    <dbReference type="NCBI Taxonomy" id="912594"/>
    <lineage>
        <taxon>Bacteria</taxon>
        <taxon>Bacillati</taxon>
        <taxon>Actinomycetota</taxon>
        <taxon>Actinomycetes</taxon>
        <taxon>Mycobacteriales</taxon>
        <taxon>Mycobacteriaceae</taxon>
        <taxon>Mycolicibacterium</taxon>
    </lineage>
</organism>
<evidence type="ECO:0000313" key="3">
    <source>
        <dbReference type="Proteomes" id="UP000078396"/>
    </source>
</evidence>
<dbReference type="Proteomes" id="UP000078396">
    <property type="component" value="Unassembled WGS sequence"/>
</dbReference>
<proteinExistence type="predicted"/>
<dbReference type="AlphaFoldDB" id="A0A178LRT2"/>
<feature type="compositionally biased region" description="Basic residues" evidence="1">
    <location>
        <begin position="77"/>
        <end position="92"/>
    </location>
</feature>
<comment type="caution">
    <text evidence="2">The sequence shown here is derived from an EMBL/GenBank/DDBJ whole genome shotgun (WGS) entry which is preliminary data.</text>
</comment>
<protein>
    <submittedName>
        <fullName evidence="2">Uncharacterized protein</fullName>
    </submittedName>
</protein>
<gene>
    <name evidence="2" type="ORF">A4X20_24475</name>
</gene>
<reference evidence="2 3" key="1">
    <citation type="submission" date="2016-04" db="EMBL/GenBank/DDBJ databases">
        <title>Draft Genome Sequences of Staphylococcus capitis Strain H36, S. capitis Strain H65, S. cohnii Strain H62, S. hominis Strain H69, Mycobacterium iranicum Strain H39, Plantibacter sp. Strain H53, Pseudomonas oryzihabitans Strain H72, and Microbacterium sp. Strain H83, isolated from residential settings.</title>
        <authorList>
            <person name="Lymperopoulou D."/>
            <person name="Adams R.I."/>
            <person name="Lindow S."/>
            <person name="Coil D.A."/>
            <person name="Jospin G."/>
            <person name="Eisen J.A."/>
        </authorList>
    </citation>
    <scope>NUCLEOTIDE SEQUENCE [LARGE SCALE GENOMIC DNA]</scope>
    <source>
        <strain evidence="2 3">H39</strain>
    </source>
</reference>
<accession>A0A178LRT2</accession>
<sequence>MASSFVPAAGKQYSTERGITSTGWRDYVDIVELSRKGIENELLPAGEPIVPPTPTADYRPDPRQSNRAPGLCVRDHDRRKRGHDPRRSARAVTHHRGVVLGPVAPHLVGYGEVGQAKWAAWRRKEHLESVCEENLDDQAELVASYLDPIFILGPG</sequence>
<feature type="region of interest" description="Disordered" evidence="1">
    <location>
        <begin position="44"/>
        <end position="92"/>
    </location>
</feature>
<dbReference type="EMBL" id="LWCS01000033">
    <property type="protein sequence ID" value="OAN36492.1"/>
    <property type="molecule type" value="Genomic_DNA"/>
</dbReference>
<evidence type="ECO:0000313" key="2">
    <source>
        <dbReference type="EMBL" id="OAN36492.1"/>
    </source>
</evidence>
<name>A0A178LRT2_MYCIR</name>